<dbReference type="EC" id="5.3.1.1" evidence="6 11"/>
<evidence type="ECO:0000256" key="4">
    <source>
        <dbReference type="ARBA" id="ARBA00007422"/>
    </source>
</evidence>
<accession>A0AAN6JRQ0</accession>
<protein>
    <recommendedName>
        <fullName evidence="7 11">Triosephosphate isomerase</fullName>
        <ecNumber evidence="6 11">5.3.1.1</ecNumber>
    </recommendedName>
</protein>
<comment type="similarity">
    <text evidence="4 11">Belongs to the triosephosphate isomerase family.</text>
</comment>
<dbReference type="NCBIfam" id="TIGR00419">
    <property type="entry name" value="tim"/>
    <property type="match status" value="1"/>
</dbReference>
<dbReference type="Gene3D" id="3.20.20.70">
    <property type="entry name" value="Aldolase class I"/>
    <property type="match status" value="1"/>
</dbReference>
<comment type="catalytic activity">
    <reaction evidence="1 11">
        <text>D-glyceraldehyde 3-phosphate = dihydroxyacetone phosphate</text>
        <dbReference type="Rhea" id="RHEA:18585"/>
        <dbReference type="ChEBI" id="CHEBI:57642"/>
        <dbReference type="ChEBI" id="CHEBI:59776"/>
        <dbReference type="EC" id="5.3.1.1"/>
    </reaction>
</comment>
<evidence type="ECO:0000256" key="6">
    <source>
        <dbReference type="ARBA" id="ARBA00011940"/>
    </source>
</evidence>
<dbReference type="InterPro" id="IPR000652">
    <property type="entry name" value="Triosephosphate_isomerase"/>
</dbReference>
<dbReference type="HAMAP" id="MF_00147_B">
    <property type="entry name" value="TIM_B"/>
    <property type="match status" value="1"/>
</dbReference>
<dbReference type="GO" id="GO:0006096">
    <property type="term" value="P:glycolytic process"/>
    <property type="evidence" value="ECO:0007669"/>
    <property type="project" value="UniProtKB-KW"/>
</dbReference>
<proteinExistence type="inferred from homology"/>
<dbReference type="GO" id="GO:0019563">
    <property type="term" value="P:glycerol catabolic process"/>
    <property type="evidence" value="ECO:0007669"/>
    <property type="project" value="TreeGrafter"/>
</dbReference>
<dbReference type="InterPro" id="IPR020861">
    <property type="entry name" value="Triosephosphate_isomerase_AS"/>
</dbReference>
<evidence type="ECO:0000256" key="8">
    <source>
        <dbReference type="ARBA" id="ARBA00022432"/>
    </source>
</evidence>
<dbReference type="PANTHER" id="PTHR21139">
    <property type="entry name" value="TRIOSEPHOSPHATE ISOMERASE"/>
    <property type="match status" value="1"/>
</dbReference>
<comment type="pathway">
    <text evidence="2 11">Carbohydrate degradation; glycolysis; D-glyceraldehyde 3-phosphate from glycerone phosphate: step 1/1.</text>
</comment>
<evidence type="ECO:0000256" key="7">
    <source>
        <dbReference type="ARBA" id="ARBA00019397"/>
    </source>
</evidence>
<name>A0AAN6JRQ0_9BASI</name>
<keyword evidence="13" id="KW-1185">Reference proteome</keyword>
<sequence>MTRQMFIGGNWKMNGTLSSAEKLVRTILDAKLDPEVQIIVAPPALHLLKVKDMLSSSRVEVSAQNAYHKPSGAFTGEVSVTQLKDASIPWVIIGHSERRTIFGELDGEVAEKTAAAIAEGLGVILCVGETLQEREANKTIDVVVRQLDAVAAKVSTDKWDKIVVAYEPVWAIGTGKVATSQQAQEVHAEIRKWAGKALDSSTAEKLRIIYGGSVAAKNCKELSQQPDIDGFLVGGASLKPEFVDIINARL</sequence>
<dbReference type="Pfam" id="PF00121">
    <property type="entry name" value="TIM"/>
    <property type="match status" value="1"/>
</dbReference>
<evidence type="ECO:0000256" key="9">
    <source>
        <dbReference type="ARBA" id="ARBA00023152"/>
    </source>
</evidence>
<evidence type="ECO:0000256" key="11">
    <source>
        <dbReference type="RuleBase" id="RU363013"/>
    </source>
</evidence>
<evidence type="ECO:0000256" key="1">
    <source>
        <dbReference type="ARBA" id="ARBA00000474"/>
    </source>
</evidence>
<dbReference type="PROSITE" id="PS51440">
    <property type="entry name" value="TIM_2"/>
    <property type="match status" value="1"/>
</dbReference>
<comment type="subunit">
    <text evidence="5">Homodimer.</text>
</comment>
<dbReference type="EMBL" id="JAPDMZ010000084">
    <property type="protein sequence ID" value="KAK0550975.1"/>
    <property type="molecule type" value="Genomic_DNA"/>
</dbReference>
<comment type="caution">
    <text evidence="12">The sequence shown here is derived from an EMBL/GenBank/DDBJ whole genome shotgun (WGS) entry which is preliminary data.</text>
</comment>
<comment type="pathway">
    <text evidence="3 11">Carbohydrate biosynthesis; gluconeogenesis.</text>
</comment>
<keyword evidence="8 11" id="KW-0312">Gluconeogenesis</keyword>
<evidence type="ECO:0000256" key="3">
    <source>
        <dbReference type="ARBA" id="ARBA00004742"/>
    </source>
</evidence>
<evidence type="ECO:0000256" key="2">
    <source>
        <dbReference type="ARBA" id="ARBA00004680"/>
    </source>
</evidence>
<organism evidence="12 13">
    <name type="scientific">Tilletia horrida</name>
    <dbReference type="NCBI Taxonomy" id="155126"/>
    <lineage>
        <taxon>Eukaryota</taxon>
        <taxon>Fungi</taxon>
        <taxon>Dikarya</taxon>
        <taxon>Basidiomycota</taxon>
        <taxon>Ustilaginomycotina</taxon>
        <taxon>Exobasidiomycetes</taxon>
        <taxon>Tilletiales</taxon>
        <taxon>Tilletiaceae</taxon>
        <taxon>Tilletia</taxon>
    </lineage>
</organism>
<dbReference type="InterPro" id="IPR022896">
    <property type="entry name" value="TrioseP_Isoase_bac/euk"/>
</dbReference>
<dbReference type="InterPro" id="IPR035990">
    <property type="entry name" value="TIM_sf"/>
</dbReference>
<dbReference type="GO" id="GO:0046166">
    <property type="term" value="P:glyceraldehyde-3-phosphate biosynthetic process"/>
    <property type="evidence" value="ECO:0007669"/>
    <property type="project" value="TreeGrafter"/>
</dbReference>
<dbReference type="FunFam" id="3.20.20.70:FF:000025">
    <property type="entry name" value="Triosephosphate isomerase"/>
    <property type="match status" value="1"/>
</dbReference>
<dbReference type="GO" id="GO:0004807">
    <property type="term" value="F:triose-phosphate isomerase activity"/>
    <property type="evidence" value="ECO:0007669"/>
    <property type="project" value="UniProtKB-EC"/>
</dbReference>
<keyword evidence="10 11" id="KW-0413">Isomerase</keyword>
<dbReference type="InterPro" id="IPR013785">
    <property type="entry name" value="Aldolase_TIM"/>
</dbReference>
<reference evidence="12" key="1">
    <citation type="journal article" date="2023" name="PhytoFront">
        <title>Draft Genome Resources of Seven Strains of Tilletia horrida, Causal Agent of Kernel Smut of Rice.</title>
        <authorList>
            <person name="Khanal S."/>
            <person name="Antony Babu S."/>
            <person name="Zhou X.G."/>
        </authorList>
    </citation>
    <scope>NUCLEOTIDE SEQUENCE</scope>
    <source>
        <strain evidence="12">TX6</strain>
    </source>
</reference>
<dbReference type="AlphaFoldDB" id="A0AAN6JRQ0"/>
<dbReference type="PROSITE" id="PS00171">
    <property type="entry name" value="TIM_1"/>
    <property type="match status" value="1"/>
</dbReference>
<keyword evidence="9 11" id="KW-0324">Glycolysis</keyword>
<evidence type="ECO:0000313" key="13">
    <source>
        <dbReference type="Proteomes" id="UP001176517"/>
    </source>
</evidence>
<dbReference type="GO" id="GO:0006094">
    <property type="term" value="P:gluconeogenesis"/>
    <property type="evidence" value="ECO:0007669"/>
    <property type="project" value="UniProtKB-KW"/>
</dbReference>
<dbReference type="PANTHER" id="PTHR21139:SF41">
    <property type="entry name" value="TRIOSEPHOSPHATE ISOMERASE"/>
    <property type="match status" value="1"/>
</dbReference>
<dbReference type="SUPFAM" id="SSF51351">
    <property type="entry name" value="Triosephosphate isomerase (TIM)"/>
    <property type="match status" value="1"/>
</dbReference>
<gene>
    <name evidence="12" type="primary">TPI1</name>
    <name evidence="12" type="ORF">OC846_003452</name>
</gene>
<dbReference type="CDD" id="cd00311">
    <property type="entry name" value="TIM"/>
    <property type="match status" value="1"/>
</dbReference>
<evidence type="ECO:0000256" key="5">
    <source>
        <dbReference type="ARBA" id="ARBA00011738"/>
    </source>
</evidence>
<evidence type="ECO:0000256" key="10">
    <source>
        <dbReference type="ARBA" id="ARBA00023235"/>
    </source>
</evidence>
<dbReference type="Proteomes" id="UP001176517">
    <property type="component" value="Unassembled WGS sequence"/>
</dbReference>
<evidence type="ECO:0000313" key="12">
    <source>
        <dbReference type="EMBL" id="KAK0550975.1"/>
    </source>
</evidence>
<dbReference type="GO" id="GO:0005829">
    <property type="term" value="C:cytosol"/>
    <property type="evidence" value="ECO:0007669"/>
    <property type="project" value="TreeGrafter"/>
</dbReference>